<evidence type="ECO:0000313" key="3">
    <source>
        <dbReference type="Proteomes" id="UP000237819"/>
    </source>
</evidence>
<feature type="transmembrane region" description="Helical" evidence="1">
    <location>
        <begin position="12"/>
        <end position="33"/>
    </location>
</feature>
<dbReference type="AlphaFoldDB" id="A0A2S8GRV5"/>
<sequence length="71" mass="7489">METAFYGPTIMPLLMVSGGIAWNAACVFCAANMSGERNSMSSKAIWLRTAGWIGYAAAMAGGAFLFVMTTL</sequence>
<dbReference type="EMBL" id="PUHZ01000008">
    <property type="protein sequence ID" value="PQO46754.1"/>
    <property type="molecule type" value="Genomic_DNA"/>
</dbReference>
<feature type="transmembrane region" description="Helical" evidence="1">
    <location>
        <begin position="45"/>
        <end position="68"/>
    </location>
</feature>
<proteinExistence type="predicted"/>
<organism evidence="2 3">
    <name type="scientific">Blastopirellula marina</name>
    <dbReference type="NCBI Taxonomy" id="124"/>
    <lineage>
        <taxon>Bacteria</taxon>
        <taxon>Pseudomonadati</taxon>
        <taxon>Planctomycetota</taxon>
        <taxon>Planctomycetia</taxon>
        <taxon>Pirellulales</taxon>
        <taxon>Pirellulaceae</taxon>
        <taxon>Blastopirellula</taxon>
    </lineage>
</organism>
<evidence type="ECO:0000256" key="1">
    <source>
        <dbReference type="SAM" id="Phobius"/>
    </source>
</evidence>
<name>A0A2S8GRV5_9BACT</name>
<dbReference type="Proteomes" id="UP000237819">
    <property type="component" value="Unassembled WGS sequence"/>
</dbReference>
<accession>A0A2S8GRV5</accession>
<gene>
    <name evidence="2" type="ORF">C5Y93_07945</name>
</gene>
<evidence type="ECO:0000313" key="2">
    <source>
        <dbReference type="EMBL" id="PQO46754.1"/>
    </source>
</evidence>
<dbReference type="RefSeq" id="WP_105334880.1">
    <property type="nucleotide sequence ID" value="NZ_PUHZ01000008.1"/>
</dbReference>
<keyword evidence="1" id="KW-0472">Membrane</keyword>
<protein>
    <submittedName>
        <fullName evidence="2">Uncharacterized protein</fullName>
    </submittedName>
</protein>
<keyword evidence="1" id="KW-1133">Transmembrane helix</keyword>
<comment type="caution">
    <text evidence="2">The sequence shown here is derived from an EMBL/GenBank/DDBJ whole genome shotgun (WGS) entry which is preliminary data.</text>
</comment>
<reference evidence="2 3" key="1">
    <citation type="submission" date="2018-02" db="EMBL/GenBank/DDBJ databases">
        <title>Comparative genomes isolates from brazilian mangrove.</title>
        <authorList>
            <person name="Araujo J.E."/>
            <person name="Taketani R.G."/>
            <person name="Silva M.C.P."/>
            <person name="Loureco M.V."/>
            <person name="Andreote F.D."/>
        </authorList>
    </citation>
    <scope>NUCLEOTIDE SEQUENCE [LARGE SCALE GENOMIC DNA]</scope>
    <source>
        <strain evidence="2 3">Nap-Phe MGV</strain>
    </source>
</reference>
<keyword evidence="1" id="KW-0812">Transmembrane</keyword>